<comment type="caution">
    <text evidence="1">The sequence shown here is derived from an EMBL/GenBank/DDBJ whole genome shotgun (WGS) entry which is preliminary data.</text>
</comment>
<reference evidence="1" key="1">
    <citation type="thesis" date="2020" institute="ProQuest LLC" country="789 East Eisenhower Parkway, Ann Arbor, MI, USA">
        <title>Comparative Genomics and Chromosome Evolution.</title>
        <authorList>
            <person name="Mudd A.B."/>
        </authorList>
    </citation>
    <scope>NUCLEOTIDE SEQUENCE</scope>
    <source>
        <strain evidence="1">HN-11 Male</strain>
        <tissue evidence="1">Kidney and liver</tissue>
    </source>
</reference>
<dbReference type="AlphaFoldDB" id="A0A8J6ESZ3"/>
<dbReference type="Proteomes" id="UP000770717">
    <property type="component" value="Unassembled WGS sequence"/>
</dbReference>
<dbReference type="EMBL" id="WNTK01000012">
    <property type="protein sequence ID" value="KAG9474789.1"/>
    <property type="molecule type" value="Genomic_DNA"/>
</dbReference>
<proteinExistence type="predicted"/>
<sequence length="124" mass="14244">MWMLLCRLSLRSHKASLILQKAVVTPMPEPTCRRPPCPPRLAPPAPSDVSCLRLRTGVQLRSMNTVLILAACFRARNRLIFTHARKTRMQAPPTAKTRLSREFAAYWRNPIYFIGLFWSIIRGN</sequence>
<accession>A0A8J6ESZ3</accession>
<keyword evidence="2" id="KW-1185">Reference proteome</keyword>
<gene>
    <name evidence="1" type="ORF">GDO78_003315</name>
</gene>
<name>A0A8J6ESZ3_ELECQ</name>
<evidence type="ECO:0000313" key="1">
    <source>
        <dbReference type="EMBL" id="KAG9474789.1"/>
    </source>
</evidence>
<evidence type="ECO:0000313" key="2">
    <source>
        <dbReference type="Proteomes" id="UP000770717"/>
    </source>
</evidence>
<protein>
    <submittedName>
        <fullName evidence="1">Uncharacterized protein</fullName>
    </submittedName>
</protein>
<organism evidence="1 2">
    <name type="scientific">Eleutherodactylus coqui</name>
    <name type="common">Puerto Rican coqui</name>
    <dbReference type="NCBI Taxonomy" id="57060"/>
    <lineage>
        <taxon>Eukaryota</taxon>
        <taxon>Metazoa</taxon>
        <taxon>Chordata</taxon>
        <taxon>Craniata</taxon>
        <taxon>Vertebrata</taxon>
        <taxon>Euteleostomi</taxon>
        <taxon>Amphibia</taxon>
        <taxon>Batrachia</taxon>
        <taxon>Anura</taxon>
        <taxon>Neobatrachia</taxon>
        <taxon>Hyloidea</taxon>
        <taxon>Eleutherodactylidae</taxon>
        <taxon>Eleutherodactylinae</taxon>
        <taxon>Eleutherodactylus</taxon>
        <taxon>Eleutherodactylus</taxon>
    </lineage>
</organism>